<organism evidence="2 3">
    <name type="scientific">Acrasis kona</name>
    <dbReference type="NCBI Taxonomy" id="1008807"/>
    <lineage>
        <taxon>Eukaryota</taxon>
        <taxon>Discoba</taxon>
        <taxon>Heterolobosea</taxon>
        <taxon>Tetramitia</taxon>
        <taxon>Eutetramitia</taxon>
        <taxon>Acrasidae</taxon>
        <taxon>Acrasis</taxon>
    </lineage>
</organism>
<name>A0AAW2Z3N0_9EUKA</name>
<protein>
    <submittedName>
        <fullName evidence="2">Uncharacterized protein</fullName>
    </submittedName>
</protein>
<dbReference type="AlphaFoldDB" id="A0AAW2Z3N0"/>
<accession>A0AAW2Z3N0</accession>
<reference evidence="2 3" key="1">
    <citation type="submission" date="2024-03" db="EMBL/GenBank/DDBJ databases">
        <title>The Acrasis kona genome and developmental transcriptomes reveal deep origins of eukaryotic multicellular pathways.</title>
        <authorList>
            <person name="Sheikh S."/>
            <person name="Fu C.-J."/>
            <person name="Brown M.W."/>
            <person name="Baldauf S.L."/>
        </authorList>
    </citation>
    <scope>NUCLEOTIDE SEQUENCE [LARGE SCALE GENOMIC DNA]</scope>
    <source>
        <strain evidence="2 3">ATCC MYA-3509</strain>
    </source>
</reference>
<evidence type="ECO:0000256" key="1">
    <source>
        <dbReference type="SAM" id="MobiDB-lite"/>
    </source>
</evidence>
<evidence type="ECO:0000313" key="2">
    <source>
        <dbReference type="EMBL" id="KAL0483247.1"/>
    </source>
</evidence>
<gene>
    <name evidence="2" type="ORF">AKO1_011542</name>
</gene>
<dbReference type="Proteomes" id="UP001431209">
    <property type="component" value="Unassembled WGS sequence"/>
</dbReference>
<evidence type="ECO:0000313" key="3">
    <source>
        <dbReference type="Proteomes" id="UP001431209"/>
    </source>
</evidence>
<comment type="caution">
    <text evidence="2">The sequence shown here is derived from an EMBL/GenBank/DDBJ whole genome shotgun (WGS) entry which is preliminary data.</text>
</comment>
<sequence>MKKRRDSTGVSVEERYEGVGMTTNALNEKQQHVVPIVVPVLIVTSCHGVVDQLLTNYISNRSLIKKDDNDAANEAPAAHPRGGNNLLFGEQRNQGLCYYKRKNKRVTEWLVEDEINKDRVVFSIVHTGLKHAISLRQMLYKQAIEKRSIILFVFSYTQSNSIEHISHTFLRELEEMSNLCRASIVDSGYHLNNHYMLAAHAELLKLSKQQMHMFRSKLKDLNSPLVENRLCVEFDTKLSINIPELFTEIYHMHHRTSKTNSPKTPPSHLHLYDFESYNPLIPTLEPKQHKLQLNKIFGAKLFKKKNKQEDENYEANILPPNQEQVQVLNAPHQHLTTTLSTSPSHKKTSPSATSNFHIRVIPDHYMMKDKSKKTKTPKNKHTVAMTGSDDRDIQSDSIIHKSNQHKICSMNRICSDDDWGNGDDLDPTENDLQTTCVSEFSEENSDSNTSDRRFSQRAYYAPRILTLPIEDSTDDGSSDMFDPDSLIDDEFTFRSTTGQNFVFLHSDVNTPDFDRELDQLDSIRWNLNGGDASLTVKSSLSTRAAMSNASETVTE</sequence>
<feature type="region of interest" description="Disordered" evidence="1">
    <location>
        <begin position="369"/>
        <end position="390"/>
    </location>
</feature>
<feature type="compositionally biased region" description="Basic residues" evidence="1">
    <location>
        <begin position="370"/>
        <end position="381"/>
    </location>
</feature>
<proteinExistence type="predicted"/>
<dbReference type="EMBL" id="JAOPGA020000946">
    <property type="protein sequence ID" value="KAL0483247.1"/>
    <property type="molecule type" value="Genomic_DNA"/>
</dbReference>
<keyword evidence="3" id="KW-1185">Reference proteome</keyword>